<evidence type="ECO:0000256" key="1">
    <source>
        <dbReference type="ARBA" id="ARBA00022679"/>
    </source>
</evidence>
<keyword evidence="7" id="KW-1185">Reference proteome</keyword>
<keyword evidence="1 4" id="KW-0808">Transferase</keyword>
<dbReference type="GO" id="GO:0010125">
    <property type="term" value="P:mycothiol biosynthetic process"/>
    <property type="evidence" value="ECO:0007669"/>
    <property type="project" value="UniProtKB-UniRule"/>
</dbReference>
<feature type="binding site" evidence="4">
    <location>
        <position position="46"/>
    </location>
    <ligand>
        <name>1D-myo-inositol 2-(L-cysteinylamino)-2-deoxy-alpha-D-glucopyranoside</name>
        <dbReference type="ChEBI" id="CHEBI:58887"/>
    </ligand>
</feature>
<comment type="caution">
    <text evidence="4">Lacks conserved residue(s) required for the propagation of feature annotation.</text>
</comment>
<evidence type="ECO:0000259" key="5">
    <source>
        <dbReference type="PROSITE" id="PS51186"/>
    </source>
</evidence>
<dbReference type="SUPFAM" id="SSF55729">
    <property type="entry name" value="Acyl-CoA N-acyltransferases (Nat)"/>
    <property type="match status" value="1"/>
</dbReference>
<feature type="binding site" evidence="4">
    <location>
        <position position="187"/>
    </location>
    <ligand>
        <name>1D-myo-inositol 2-(L-cysteinylamino)-2-deoxy-alpha-D-glucopyranoside</name>
        <dbReference type="ChEBI" id="CHEBI:58887"/>
    </ligand>
</feature>
<comment type="function">
    <text evidence="4">Catalyzes the transfer of acetyl from acetyl-CoA to desacetylmycothiol (Cys-GlcN-Ins) to form mycothiol.</text>
</comment>
<organism evidence="6 7">
    <name type="scientific">Pseudonocardia kunmingensis</name>
    <dbReference type="NCBI Taxonomy" id="630975"/>
    <lineage>
        <taxon>Bacteria</taxon>
        <taxon>Bacillati</taxon>
        <taxon>Actinomycetota</taxon>
        <taxon>Actinomycetes</taxon>
        <taxon>Pseudonocardiales</taxon>
        <taxon>Pseudonocardiaceae</taxon>
        <taxon>Pseudonocardia</taxon>
    </lineage>
</organism>
<dbReference type="InterPro" id="IPR017813">
    <property type="entry name" value="Mycothiol_AcTrfase"/>
</dbReference>
<evidence type="ECO:0000256" key="2">
    <source>
        <dbReference type="ARBA" id="ARBA00022737"/>
    </source>
</evidence>
<keyword evidence="2 4" id="KW-0677">Repeat</keyword>
<dbReference type="EMBL" id="VFPA01000004">
    <property type="protein sequence ID" value="TQM06336.1"/>
    <property type="molecule type" value="Genomic_DNA"/>
</dbReference>
<proteinExistence type="inferred from homology"/>
<feature type="domain" description="N-acetyltransferase" evidence="5">
    <location>
        <begin position="160"/>
        <end position="304"/>
    </location>
</feature>
<feature type="binding site" evidence="4">
    <location>
        <begin position="86"/>
        <end position="88"/>
    </location>
    <ligand>
        <name>acetyl-CoA</name>
        <dbReference type="ChEBI" id="CHEBI:57288"/>
        <label>1</label>
    </ligand>
</feature>
<dbReference type="AlphaFoldDB" id="A0A543DAJ2"/>
<dbReference type="InterPro" id="IPR050276">
    <property type="entry name" value="MshD_Acetyltransferase"/>
</dbReference>
<dbReference type="PIRSF" id="PIRSF021524">
    <property type="entry name" value="MSH_acetyltransferase"/>
    <property type="match status" value="1"/>
</dbReference>
<comment type="caution">
    <text evidence="6">The sequence shown here is derived from an EMBL/GenBank/DDBJ whole genome shotgun (WGS) entry which is preliminary data.</text>
</comment>
<dbReference type="GO" id="GO:0008999">
    <property type="term" value="F:protein-N-terminal-alanine acetyltransferase activity"/>
    <property type="evidence" value="ECO:0007669"/>
    <property type="project" value="TreeGrafter"/>
</dbReference>
<dbReference type="GO" id="GO:0035447">
    <property type="term" value="F:mycothiol synthase activity"/>
    <property type="evidence" value="ECO:0007669"/>
    <property type="project" value="UniProtKB-UniRule"/>
</dbReference>
<evidence type="ECO:0000256" key="3">
    <source>
        <dbReference type="ARBA" id="ARBA00023315"/>
    </source>
</evidence>
<dbReference type="EC" id="2.3.1.189" evidence="4"/>
<feature type="binding site" evidence="4">
    <location>
        <position position="237"/>
    </location>
    <ligand>
        <name>1D-myo-inositol 2-(L-cysteinylamino)-2-deoxy-alpha-D-glucopyranoside</name>
        <dbReference type="ChEBI" id="CHEBI:58887"/>
    </ligand>
</feature>
<feature type="binding site" evidence="4">
    <location>
        <begin position="241"/>
        <end position="243"/>
    </location>
    <ligand>
        <name>acetyl-CoA</name>
        <dbReference type="ChEBI" id="CHEBI:57288"/>
        <label>2</label>
    </ligand>
</feature>
<dbReference type="Proteomes" id="UP000315677">
    <property type="component" value="Unassembled WGS sequence"/>
</dbReference>
<dbReference type="HAMAP" id="MF_01698">
    <property type="entry name" value="MshD"/>
    <property type="match status" value="1"/>
</dbReference>
<comment type="catalytic activity">
    <reaction evidence="4">
        <text>1D-myo-inositol 2-(L-cysteinylamino)-2-deoxy-alpha-D-glucopyranoside + acetyl-CoA = mycothiol + CoA + H(+)</text>
        <dbReference type="Rhea" id="RHEA:26172"/>
        <dbReference type="ChEBI" id="CHEBI:15378"/>
        <dbReference type="ChEBI" id="CHEBI:16768"/>
        <dbReference type="ChEBI" id="CHEBI:57287"/>
        <dbReference type="ChEBI" id="CHEBI:57288"/>
        <dbReference type="ChEBI" id="CHEBI:58887"/>
        <dbReference type="EC" id="2.3.1.189"/>
    </reaction>
</comment>
<dbReference type="PANTHER" id="PTHR43617">
    <property type="entry name" value="L-AMINO ACID N-ACETYLTRANSFERASE"/>
    <property type="match status" value="1"/>
</dbReference>
<comment type="similarity">
    <text evidence="4">Belongs to the acetyltransferase family. MshD subfamily.</text>
</comment>
<dbReference type="InterPro" id="IPR016181">
    <property type="entry name" value="Acyl_CoA_acyltransferase"/>
</dbReference>
<dbReference type="CDD" id="cd04301">
    <property type="entry name" value="NAT_SF"/>
    <property type="match status" value="1"/>
</dbReference>
<dbReference type="PANTHER" id="PTHR43617:SF31">
    <property type="entry name" value="MYCOTHIOL ACETYLTRANSFERASE"/>
    <property type="match status" value="1"/>
</dbReference>
<feature type="binding site" evidence="4">
    <location>
        <position position="227"/>
    </location>
    <ligand>
        <name>1D-myo-inositol 2-(L-cysteinylamino)-2-deoxy-alpha-D-glucopyranoside</name>
        <dbReference type="ChEBI" id="CHEBI:58887"/>
    </ligand>
</feature>
<feature type="domain" description="N-acetyltransferase" evidence="5">
    <location>
        <begin position="21"/>
        <end position="148"/>
    </location>
</feature>
<dbReference type="Pfam" id="PF13508">
    <property type="entry name" value="Acetyltransf_7"/>
    <property type="match status" value="1"/>
</dbReference>
<dbReference type="NCBIfam" id="TIGR03448">
    <property type="entry name" value="mycothiol_MshD"/>
    <property type="match status" value="1"/>
</dbReference>
<accession>A0A543DAJ2</accession>
<feature type="binding site" evidence="4">
    <location>
        <position position="276"/>
    </location>
    <ligand>
        <name>1D-myo-inositol 2-(L-cysteinylamino)-2-deoxy-alpha-D-glucopyranoside</name>
        <dbReference type="ChEBI" id="CHEBI:58887"/>
    </ligand>
</feature>
<dbReference type="InterPro" id="IPR000182">
    <property type="entry name" value="GNAT_dom"/>
</dbReference>
<reference evidence="6 7" key="1">
    <citation type="submission" date="2019-06" db="EMBL/GenBank/DDBJ databases">
        <title>Sequencing the genomes of 1000 actinobacteria strains.</title>
        <authorList>
            <person name="Klenk H.-P."/>
        </authorList>
    </citation>
    <scope>NUCLEOTIDE SEQUENCE [LARGE SCALE GENOMIC DNA]</scope>
    <source>
        <strain evidence="6 7">DSM 45301</strain>
    </source>
</reference>
<dbReference type="PROSITE" id="PS51186">
    <property type="entry name" value="GNAT"/>
    <property type="match status" value="2"/>
</dbReference>
<keyword evidence="3 4" id="KW-0012">Acyltransferase</keyword>
<name>A0A543DAJ2_9PSEU</name>
<dbReference type="Pfam" id="PF00583">
    <property type="entry name" value="Acetyltransf_1"/>
    <property type="match status" value="1"/>
</dbReference>
<gene>
    <name evidence="4" type="primary">mshD</name>
    <name evidence="6" type="ORF">FB558_6587</name>
</gene>
<evidence type="ECO:0000313" key="6">
    <source>
        <dbReference type="EMBL" id="TQM06336.1"/>
    </source>
</evidence>
<dbReference type="Gene3D" id="3.40.630.30">
    <property type="match status" value="1"/>
</dbReference>
<protein>
    <recommendedName>
        <fullName evidence="4">Mycothiol acetyltransferase</fullName>
        <shortName evidence="4">MSH acetyltransferase</shortName>
        <ecNumber evidence="4">2.3.1.189</ecNumber>
    </recommendedName>
    <alternativeName>
        <fullName evidence="4">Mycothiol synthase</fullName>
    </alternativeName>
</protein>
<sequence>MSGVRGSVVRVIGLVWHAGLDEVSAGEVEALAAAATAVDGTAPLGEHVLLHLRRDDAAHLLARDETGALRGVAQLDAGEGGATAELVVHPDARRAGLGRRLVEALAERVGSAPLNVWAHGQHPGAVALAARLGFTAARELWQMRRDLAEPVPDPELPAGVVLRPFVVGADEDEFLRVNNAAFDWHPEQGGWDLDRIRDGEAQPWFDPAGFLLAVDARGRVLGFHWTKVHTDPEPIGEVYVLGVDPAARGLRLGAALTLAGLQHLRDARGQTRVLLYVEADNSPAVRLYGSLGFTRWQADVSYRR</sequence>
<evidence type="ECO:0000313" key="7">
    <source>
        <dbReference type="Proteomes" id="UP000315677"/>
    </source>
</evidence>
<evidence type="ECO:0000256" key="4">
    <source>
        <dbReference type="HAMAP-Rule" id="MF_01698"/>
    </source>
</evidence>
<feature type="binding site" evidence="4">
    <location>
        <begin position="281"/>
        <end position="286"/>
    </location>
    <ligand>
        <name>acetyl-CoA</name>
        <dbReference type="ChEBI" id="CHEBI:57288"/>
        <label>2</label>
    </ligand>
</feature>
<comment type="subunit">
    <text evidence="4">Monomer.</text>
</comment>